<gene>
    <name evidence="1" type="ORF">MSG28_013898</name>
</gene>
<evidence type="ECO:0000313" key="2">
    <source>
        <dbReference type="Proteomes" id="UP001064048"/>
    </source>
</evidence>
<organism evidence="1 2">
    <name type="scientific">Choristoneura fumiferana</name>
    <name type="common">Spruce budworm moth</name>
    <name type="synonym">Archips fumiferana</name>
    <dbReference type="NCBI Taxonomy" id="7141"/>
    <lineage>
        <taxon>Eukaryota</taxon>
        <taxon>Metazoa</taxon>
        <taxon>Ecdysozoa</taxon>
        <taxon>Arthropoda</taxon>
        <taxon>Hexapoda</taxon>
        <taxon>Insecta</taxon>
        <taxon>Pterygota</taxon>
        <taxon>Neoptera</taxon>
        <taxon>Endopterygota</taxon>
        <taxon>Lepidoptera</taxon>
        <taxon>Glossata</taxon>
        <taxon>Ditrysia</taxon>
        <taxon>Tortricoidea</taxon>
        <taxon>Tortricidae</taxon>
        <taxon>Tortricinae</taxon>
        <taxon>Choristoneura</taxon>
    </lineage>
</organism>
<keyword evidence="2" id="KW-1185">Reference proteome</keyword>
<accession>A0ACC0K9H7</accession>
<comment type="caution">
    <text evidence="1">The sequence shown here is derived from an EMBL/GenBank/DDBJ whole genome shotgun (WGS) entry which is preliminary data.</text>
</comment>
<sequence>MFILNIVFHFIALCFLSSYHSLEQLPKDKAPTDEIREVVNQIFSNLKLKRKQDSKLSEYSTIHKHFIGLTQLENDNWKILTKLTRIDSRIDNGTTDLTTIINDILNEENNTVESNGPPNDDDVNEYIENFLTTLARFKETYLVNDSYSTINTDVLEHFYRNGISEDNKHNNRVDAFNSSANNNSIDELEFWSPTETRRIFRGTKTKIKHFPFLASVHIFNQFTCAGSLIHTDLVITAASCLQLAYNNRFFRENPAFLAVRVGSPFFNAGGERISVLEVYFHPSYTPRTLKNNIAIMRLEKMIKFRKGKRNVRKIEIDRNNWNLAVNTKGVTIVGWGARSPSNKIPDPWSSKLSMAHLPIYPFEDCQDVYSKEYVTRKNFCAGFMSKGGGACNRDVGAPAVIHGILTGIASFGAPHCGTVDAPTVFTKVGHYYDWIETIMEQDVPHIKVKTTLRPYFVAQNYIPIVIKDDKDFKISPLAADGIKDVIDSKNANRLRMDQNNHFENFLGTMFNGKDQEVHKVELSHVERLQTKQNKETEAKDEKDKEASKIYEKLLTTRVDTDEDNFSPVKFVTTMGNFESEPVTSRESDIDAGVNPTELEKNVQTDVVDDNIVLEATGKTTPILEEYGLSIELSHNPTVKNQQDYDSERKHQKNKSDDPEKYMNDNTMLNQDSKHEVQEVNESTNDVNDETINDDSQGNAKSKHKANELAKSLRDVGDTYKFNEKSEEQLKDLEEYINEENESTQLFNNEMIQQVEVPEESKTNFNAQPLSAKQIQSGRPDALVKDVGSNDSFSKKRLRQLNKQFNKHAKLQTEMPDESLKYKDVITELNKERQHQLEESELSIDQEDEKDKLTNNTNQLNVQFNEQQQRQVKEPNEHVEESEVSENAHFNTQTNKPHHSQPVQLVQSVAGIDHNLIKKERNKEIKNQATRVSNHKHETRWQHPEKKKVMKKSKYQEGVQLFSGEFSGEVLKGNTEFNQFSQNQVTKQDESLWANYDASFENKREQQTNAHESFERNARPKFDAKLIEKTEKPMHDIDGKENKHQVEESEISLRHEGVQNQFSKNRENSIQTEGQYKNENFDKKLDEQIDKLLKNLDVENRIRPEMIDRINDKKVIKDTKLLELMENKQDEKQELDGDALLTFLLLTDNGRNRSEIIKQNESSNDDIESNGKEGFKIDGDYYEELTFRTNNVTDDSYKIMSENEMYDILADAILPEEAVVV</sequence>
<dbReference type="EMBL" id="CM046124">
    <property type="protein sequence ID" value="KAI8433029.1"/>
    <property type="molecule type" value="Genomic_DNA"/>
</dbReference>
<evidence type="ECO:0000313" key="1">
    <source>
        <dbReference type="EMBL" id="KAI8433029.1"/>
    </source>
</evidence>
<proteinExistence type="predicted"/>
<dbReference type="Proteomes" id="UP001064048">
    <property type="component" value="Chromosome 24"/>
</dbReference>
<name>A0ACC0K9H7_CHOFU</name>
<protein>
    <submittedName>
        <fullName evidence="1">Uncharacterized protein</fullName>
    </submittedName>
</protein>
<reference evidence="1 2" key="1">
    <citation type="journal article" date="2022" name="Genome Biol. Evol.">
        <title>The Spruce Budworm Genome: Reconstructing the Evolutionary History of Antifreeze Proteins.</title>
        <authorList>
            <person name="Beliveau C."/>
            <person name="Gagne P."/>
            <person name="Picq S."/>
            <person name="Vernygora O."/>
            <person name="Keeling C.I."/>
            <person name="Pinkney K."/>
            <person name="Doucet D."/>
            <person name="Wen F."/>
            <person name="Johnston J.S."/>
            <person name="Maaroufi H."/>
            <person name="Boyle B."/>
            <person name="Laroche J."/>
            <person name="Dewar K."/>
            <person name="Juretic N."/>
            <person name="Blackburn G."/>
            <person name="Nisole A."/>
            <person name="Brunet B."/>
            <person name="Brandao M."/>
            <person name="Lumley L."/>
            <person name="Duan J."/>
            <person name="Quan G."/>
            <person name="Lucarotti C.J."/>
            <person name="Roe A.D."/>
            <person name="Sperling F.A.H."/>
            <person name="Levesque R.C."/>
            <person name="Cusson M."/>
        </authorList>
    </citation>
    <scope>NUCLEOTIDE SEQUENCE [LARGE SCALE GENOMIC DNA]</scope>
    <source>
        <strain evidence="1">Glfc:IPQL:Cfum</strain>
    </source>
</reference>